<proteinExistence type="predicted"/>
<name>A0A8J2TA22_ZYGB2</name>
<organism evidence="2 3">
    <name type="scientific">Zygosaccharomyces bailii (strain CLIB 213 / ATCC 58445 / CBS 680 / BCRC 21525 / NBRC 1098 / NCYC 1416 / NRRL Y-2227)</name>
    <dbReference type="NCBI Taxonomy" id="1333698"/>
    <lineage>
        <taxon>Eukaryota</taxon>
        <taxon>Fungi</taxon>
        <taxon>Dikarya</taxon>
        <taxon>Ascomycota</taxon>
        <taxon>Saccharomycotina</taxon>
        <taxon>Saccharomycetes</taxon>
        <taxon>Saccharomycetales</taxon>
        <taxon>Saccharomycetaceae</taxon>
        <taxon>Zygosaccharomyces</taxon>
    </lineage>
</organism>
<accession>A0A8J2TA22</accession>
<dbReference type="OrthoDB" id="4064025at2759"/>
<feature type="region of interest" description="Disordered" evidence="1">
    <location>
        <begin position="1"/>
        <end position="27"/>
    </location>
</feature>
<feature type="region of interest" description="Disordered" evidence="1">
    <location>
        <begin position="309"/>
        <end position="328"/>
    </location>
</feature>
<protein>
    <submittedName>
        <fullName evidence="2">ZYBA0S10-01222g1_1</fullName>
    </submittedName>
</protein>
<sequence>MQEGTKREEETKGSSRAGSEGDADVRKQILKELGVPAAEAESQDTKAIDLYLQIRLEQERKQIELLREANLGRLNTIIDKCIQCDKFTQESLGKMLELVDRPLPSSQQELQKQYWQQQQQQLQQQQQQKQQRSVQPAVVLSPEPKKRKLASPMVSPKGHRRFISEIPSLGSRELPMAQSPYYGVPATGGPTPWVGQQYNQQQFEYKGPIPAGLGGSARSREGMSTSMTMENQPQTAAMPQQVVPGPYSAGQFVQGPGGYLLPTAQGGRPPVIMMQAETPQRVASGYLQPPQQIAPSYGVKQETPQMRRYQGHRRSQSATVPAASNINSIRSPVRELHATPQKPVNFLIHTPKHPPPN</sequence>
<gene>
    <name evidence="2" type="ORF">BN860_01222g</name>
</gene>
<evidence type="ECO:0000313" key="2">
    <source>
        <dbReference type="EMBL" id="CDF91168.1"/>
    </source>
</evidence>
<dbReference type="Proteomes" id="UP000019375">
    <property type="component" value="Unassembled WGS sequence"/>
</dbReference>
<evidence type="ECO:0000313" key="3">
    <source>
        <dbReference type="Proteomes" id="UP000019375"/>
    </source>
</evidence>
<feature type="compositionally biased region" description="Basic and acidic residues" evidence="1">
    <location>
        <begin position="1"/>
        <end position="13"/>
    </location>
</feature>
<dbReference type="EMBL" id="HG316463">
    <property type="protein sequence ID" value="CDF91168.1"/>
    <property type="molecule type" value="Genomic_DNA"/>
</dbReference>
<evidence type="ECO:0000256" key="1">
    <source>
        <dbReference type="SAM" id="MobiDB-lite"/>
    </source>
</evidence>
<keyword evidence="3" id="KW-1185">Reference proteome</keyword>
<feature type="compositionally biased region" description="Polar residues" evidence="1">
    <location>
        <begin position="316"/>
        <end position="328"/>
    </location>
</feature>
<reference evidence="3" key="1">
    <citation type="journal article" date="2013" name="Genome Announc.">
        <title>Genome sequence of the food spoilage yeast Zygosaccharomyces bailii CLIB 213(T).</title>
        <authorList>
            <person name="Galeote V."/>
            <person name="Bigey F."/>
            <person name="Devillers H."/>
            <person name="Neuveglise C."/>
            <person name="Dequin S."/>
        </authorList>
    </citation>
    <scope>NUCLEOTIDE SEQUENCE [LARGE SCALE GENOMIC DNA]</scope>
    <source>
        <strain evidence="3">CLIB 213 / ATCC 58445 / CBS 680 / CCRC 21525 / NBRC 1098 / NCYC 1416 / NRRL Y-2227</strain>
    </source>
</reference>
<feature type="region of interest" description="Disordered" evidence="1">
    <location>
        <begin position="126"/>
        <end position="157"/>
    </location>
</feature>
<dbReference type="AlphaFoldDB" id="A0A8J2TA22"/>